<dbReference type="GO" id="GO:0008556">
    <property type="term" value="F:P-type potassium transmembrane transporter activity"/>
    <property type="evidence" value="ECO:0007669"/>
    <property type="project" value="InterPro"/>
</dbReference>
<feature type="transmembrane region" description="Helical" evidence="1">
    <location>
        <begin position="39"/>
        <end position="59"/>
    </location>
</feature>
<evidence type="ECO:0000313" key="2">
    <source>
        <dbReference type="EMBL" id="PZQ78839.1"/>
    </source>
</evidence>
<evidence type="ECO:0000256" key="1">
    <source>
        <dbReference type="SAM" id="Phobius"/>
    </source>
</evidence>
<dbReference type="Gene3D" id="2.70.150.10">
    <property type="entry name" value="Calcium-transporting ATPase, cytoplasmic transduction domain A"/>
    <property type="match status" value="1"/>
</dbReference>
<proteinExistence type="predicted"/>
<name>A0A2W5QRA4_ANCNO</name>
<comment type="caution">
    <text evidence="2">The sequence shown here is derived from an EMBL/GenBank/DDBJ whole genome shotgun (WGS) entry which is preliminary data.</text>
</comment>
<sequence>MSTHSPAKSGSAFASPEMIGRAIRDAFVKLNPAALMRNPVIFVTEVVAALVTVLFVRDFLVGNPLGFTGQIMAWLWFTVLFANFAEAIAEGRGRAQADSLRKARTDTVARRLREPHRRTSIERVSALDLKVGDHVLVEAGDLIP</sequence>
<keyword evidence="1" id="KW-0472">Membrane</keyword>
<reference evidence="2 3" key="1">
    <citation type="submission" date="2017-08" db="EMBL/GenBank/DDBJ databases">
        <title>Infants hospitalized years apart are colonized by the same room-sourced microbial strains.</title>
        <authorList>
            <person name="Brooks B."/>
            <person name="Olm M.R."/>
            <person name="Firek B.A."/>
            <person name="Baker R."/>
            <person name="Thomas B.C."/>
            <person name="Morowitz M.J."/>
            <person name="Banfield J.F."/>
        </authorList>
    </citation>
    <scope>NUCLEOTIDE SEQUENCE [LARGE SCALE GENOMIC DNA]</scope>
    <source>
        <strain evidence="2">S2_005_001_R2_27</strain>
    </source>
</reference>
<dbReference type="GO" id="GO:0005524">
    <property type="term" value="F:ATP binding"/>
    <property type="evidence" value="ECO:0007669"/>
    <property type="project" value="UniProtKB-KW"/>
</dbReference>
<dbReference type="Proteomes" id="UP000248887">
    <property type="component" value="Unassembled WGS sequence"/>
</dbReference>
<dbReference type="PANTHER" id="PTHR43743">
    <property type="entry name" value="POTASSIUM-TRANSPORTING ATPASE ATP-BINDING SUBUNIT"/>
    <property type="match status" value="1"/>
</dbReference>
<protein>
    <submittedName>
        <fullName evidence="2">Potassium-transporting ATPase subunit B</fullName>
        <ecNumber evidence="2">3.6.3.12</ecNumber>
    </submittedName>
</protein>
<dbReference type="PANTHER" id="PTHR43743:SF1">
    <property type="entry name" value="POTASSIUM-TRANSPORTING ATPASE ATP-BINDING SUBUNIT"/>
    <property type="match status" value="1"/>
</dbReference>
<dbReference type="EMBL" id="QFQD01000117">
    <property type="protein sequence ID" value="PZQ78839.1"/>
    <property type="molecule type" value="Genomic_DNA"/>
</dbReference>
<keyword evidence="1" id="KW-0812">Transmembrane</keyword>
<dbReference type="AlphaFoldDB" id="A0A2W5QRA4"/>
<dbReference type="InterPro" id="IPR006391">
    <property type="entry name" value="P-type_ATPase_bsu_IA"/>
</dbReference>
<feature type="transmembrane region" description="Helical" evidence="1">
    <location>
        <begin position="71"/>
        <end position="89"/>
    </location>
</feature>
<gene>
    <name evidence="2" type="ORF">DI549_21755</name>
</gene>
<dbReference type="GO" id="GO:0016020">
    <property type="term" value="C:membrane"/>
    <property type="evidence" value="ECO:0007669"/>
    <property type="project" value="InterPro"/>
</dbReference>
<organism evidence="2 3">
    <name type="scientific">Ancylobacter novellus</name>
    <name type="common">Thiobacillus novellus</name>
    <dbReference type="NCBI Taxonomy" id="921"/>
    <lineage>
        <taxon>Bacteria</taxon>
        <taxon>Pseudomonadati</taxon>
        <taxon>Pseudomonadota</taxon>
        <taxon>Alphaproteobacteria</taxon>
        <taxon>Hyphomicrobiales</taxon>
        <taxon>Xanthobacteraceae</taxon>
        <taxon>Ancylobacter</taxon>
    </lineage>
</organism>
<dbReference type="EC" id="3.6.3.12" evidence="2"/>
<accession>A0A2W5QRA4</accession>
<keyword evidence="1" id="KW-1133">Transmembrane helix</keyword>
<evidence type="ECO:0000313" key="3">
    <source>
        <dbReference type="Proteomes" id="UP000248887"/>
    </source>
</evidence>
<feature type="non-terminal residue" evidence="2">
    <location>
        <position position="144"/>
    </location>
</feature>
<keyword evidence="2" id="KW-0378">Hydrolase</keyword>
<dbReference type="GO" id="GO:0016787">
    <property type="term" value="F:hydrolase activity"/>
    <property type="evidence" value="ECO:0007669"/>
    <property type="project" value="UniProtKB-KW"/>
</dbReference>